<dbReference type="Pfam" id="PF13607">
    <property type="entry name" value="Succ_CoA_lig"/>
    <property type="match status" value="1"/>
</dbReference>
<sequence length="714" mass="78168">MREDVNILVRTSNGNVEVTDLDFFFNPRNVAVLGASRKPGSVGYTILENLLDFKGQVFPINPNATEILGMRAYASLQDLFEPVDLAVIAVPREIVPVVLEDAGRSGCLGAVIVTSGFKEVGRKDLEDQILDIAKRYSMRIIGPNCLGIYDAKSRLDTSFLSKQKQARPGPGSIAFLSQSGAFLAAIMDWAASEKIGISKGVSYGNKVDVNELDLIDYLIKDDDTEVICLYIEGVDNPRVFFEKASAASKVKPILIMKAGLTEEGTKAAASHTGSMAGSGLLFRSACKQAGIIMVKDFRELFNAAKALVKAGPVKGKRVAILTNGGGAGVMTTDYAVEKSFKMANLSESTKKKLKDILPEFASVNNPVDITGSGNGEDYVNSLKIIQADKGVDAVLGINLIQVPGMDEKIVDVLPTEVISSSKPYFSIMIGGNYTNRVKLKLEKKGMLVYNNIIDCIDSLYISSLYTTFREKSPWQAKNLSSKVSKKAKSIIAKYLKMKEMSIIEPDLSEFLNDYKMPLSRSYFFSSIEDIQNCKDIVFPGVAKVVSHEIIHKSDAGGVILGINSKEELIGAYKKIIENARNYNPSAKVVGISYQKLEKRGKELIVGGFNDKDFGPVVMLGLGGIYVEVLKDVSFAMAPLTTQMAMDMMKELKSYKILTGIRGEEPADQEKIASLLVRFSEILCLHPEIKEMEFNPIFAYKDAVVIVDSRILLEK</sequence>
<dbReference type="Pfam" id="PF13380">
    <property type="entry name" value="CoA_binding_2"/>
    <property type="match status" value="1"/>
</dbReference>
<keyword evidence="3" id="KW-0067">ATP-binding</keyword>
<organism evidence="5">
    <name type="scientific">Thermodesulfobium narugense</name>
    <dbReference type="NCBI Taxonomy" id="184064"/>
    <lineage>
        <taxon>Bacteria</taxon>
        <taxon>Pseudomonadati</taxon>
        <taxon>Thermodesulfobiota</taxon>
        <taxon>Thermodesulfobiia</taxon>
        <taxon>Thermodesulfobiales</taxon>
        <taxon>Thermodesulfobiaceae</taxon>
        <taxon>Thermodesulfobium</taxon>
    </lineage>
</organism>
<dbReference type="Gene3D" id="3.40.50.720">
    <property type="entry name" value="NAD(P)-binding Rossmann-like Domain"/>
    <property type="match status" value="1"/>
</dbReference>
<name>A0A7C5PBK8_9BACT</name>
<feature type="domain" description="CoA-binding" evidence="4">
    <location>
        <begin position="24"/>
        <end position="117"/>
    </location>
</feature>
<proteinExistence type="predicted"/>
<protein>
    <submittedName>
        <fullName evidence="5">CoA-binding protein</fullName>
    </submittedName>
</protein>
<evidence type="ECO:0000313" key="5">
    <source>
        <dbReference type="EMBL" id="HHI65829.1"/>
    </source>
</evidence>
<dbReference type="Gene3D" id="3.30.1490.20">
    <property type="entry name" value="ATP-grasp fold, A domain"/>
    <property type="match status" value="1"/>
</dbReference>
<dbReference type="InterPro" id="IPR013815">
    <property type="entry name" value="ATP_grasp_subdomain_1"/>
</dbReference>
<keyword evidence="2" id="KW-0547">Nucleotide-binding</keyword>
<dbReference type="SUPFAM" id="SSF56059">
    <property type="entry name" value="Glutathione synthetase ATP-binding domain-like"/>
    <property type="match status" value="1"/>
</dbReference>
<dbReference type="GO" id="GO:0043758">
    <property type="term" value="F:acetate-CoA ligase (ADP-forming) activity"/>
    <property type="evidence" value="ECO:0007669"/>
    <property type="project" value="InterPro"/>
</dbReference>
<dbReference type="Pfam" id="PF13549">
    <property type="entry name" value="ATP-grasp_5"/>
    <property type="match status" value="1"/>
</dbReference>
<dbReference type="Gene3D" id="3.30.470.20">
    <property type="entry name" value="ATP-grasp fold, B domain"/>
    <property type="match status" value="1"/>
</dbReference>
<gene>
    <name evidence="5" type="ORF">ENL70_04705</name>
</gene>
<dbReference type="InterPro" id="IPR032875">
    <property type="entry name" value="Succ_CoA_lig_flav_dom"/>
</dbReference>
<dbReference type="InterPro" id="IPR043938">
    <property type="entry name" value="Ligase_CoA_dom"/>
</dbReference>
<evidence type="ECO:0000259" key="4">
    <source>
        <dbReference type="SMART" id="SM00881"/>
    </source>
</evidence>
<dbReference type="SUPFAM" id="SSF52210">
    <property type="entry name" value="Succinyl-CoA synthetase domains"/>
    <property type="match status" value="2"/>
</dbReference>
<evidence type="ECO:0000256" key="2">
    <source>
        <dbReference type="ARBA" id="ARBA00022741"/>
    </source>
</evidence>
<dbReference type="AlphaFoldDB" id="A0A7C5PBK8"/>
<dbReference type="InterPro" id="IPR051538">
    <property type="entry name" value="Acyl-CoA_Synth/Transferase"/>
</dbReference>
<dbReference type="SUPFAM" id="SSF51735">
    <property type="entry name" value="NAD(P)-binding Rossmann-fold domains"/>
    <property type="match status" value="1"/>
</dbReference>
<evidence type="ECO:0000256" key="3">
    <source>
        <dbReference type="ARBA" id="ARBA00022840"/>
    </source>
</evidence>
<keyword evidence="1" id="KW-0436">Ligase</keyword>
<dbReference type="EMBL" id="DRUY01000157">
    <property type="protein sequence ID" value="HHI65829.1"/>
    <property type="molecule type" value="Genomic_DNA"/>
</dbReference>
<comment type="caution">
    <text evidence="5">The sequence shown here is derived from an EMBL/GenBank/DDBJ whole genome shotgun (WGS) entry which is preliminary data.</text>
</comment>
<dbReference type="InterPro" id="IPR016102">
    <property type="entry name" value="Succinyl-CoA_synth-like"/>
</dbReference>
<dbReference type="InterPro" id="IPR036291">
    <property type="entry name" value="NAD(P)-bd_dom_sf"/>
</dbReference>
<dbReference type="PANTHER" id="PTHR43334">
    <property type="entry name" value="ACETATE--COA LIGASE [ADP-FORMING]"/>
    <property type="match status" value="1"/>
</dbReference>
<dbReference type="Pfam" id="PF19045">
    <property type="entry name" value="Ligase_CoA_2"/>
    <property type="match status" value="1"/>
</dbReference>
<dbReference type="Gene3D" id="3.40.50.261">
    <property type="entry name" value="Succinyl-CoA synthetase domains"/>
    <property type="match status" value="2"/>
</dbReference>
<dbReference type="PANTHER" id="PTHR43334:SF1">
    <property type="entry name" value="3-HYDROXYPROPIONATE--COA LIGASE [ADP-FORMING]"/>
    <property type="match status" value="1"/>
</dbReference>
<dbReference type="SMART" id="SM00881">
    <property type="entry name" value="CoA_binding"/>
    <property type="match status" value="1"/>
</dbReference>
<dbReference type="InterPro" id="IPR003781">
    <property type="entry name" value="CoA-bd"/>
</dbReference>
<evidence type="ECO:0000256" key="1">
    <source>
        <dbReference type="ARBA" id="ARBA00022598"/>
    </source>
</evidence>
<reference evidence="5" key="1">
    <citation type="journal article" date="2020" name="mSystems">
        <title>Genome- and Community-Level Interaction Insights into Carbon Utilization and Element Cycling Functions of Hydrothermarchaeota in Hydrothermal Sediment.</title>
        <authorList>
            <person name="Zhou Z."/>
            <person name="Liu Y."/>
            <person name="Xu W."/>
            <person name="Pan J."/>
            <person name="Luo Z.H."/>
            <person name="Li M."/>
        </authorList>
    </citation>
    <scope>NUCLEOTIDE SEQUENCE [LARGE SCALE GENOMIC DNA]</scope>
    <source>
        <strain evidence="5">SpSt-1019</strain>
    </source>
</reference>
<dbReference type="GO" id="GO:0005524">
    <property type="term" value="F:ATP binding"/>
    <property type="evidence" value="ECO:0007669"/>
    <property type="project" value="UniProtKB-KW"/>
</dbReference>
<accession>A0A7C5PBK8</accession>